<feature type="region of interest" description="Disordered" evidence="3">
    <location>
        <begin position="1004"/>
        <end position="1051"/>
    </location>
</feature>
<dbReference type="InterPro" id="IPR036860">
    <property type="entry name" value="SH2_dom_sf"/>
</dbReference>
<dbReference type="RefSeq" id="XP_011209371.2">
    <property type="nucleotide sequence ID" value="XM_011211069.3"/>
</dbReference>
<feature type="region of interest" description="Disordered" evidence="3">
    <location>
        <begin position="1"/>
        <end position="33"/>
    </location>
</feature>
<feature type="compositionally biased region" description="Polar residues" evidence="3">
    <location>
        <begin position="408"/>
        <end position="417"/>
    </location>
</feature>
<feature type="region of interest" description="Disordered" evidence="3">
    <location>
        <begin position="350"/>
        <end position="376"/>
    </location>
</feature>
<dbReference type="SUPFAM" id="SSF55550">
    <property type="entry name" value="SH2 domain"/>
    <property type="match status" value="1"/>
</dbReference>
<sequence>MERMWRKVNHSFGGRSSKTATVTQAADTTTSGGGICDGNMGMIAASGNNTGNMPSSTATGRRLAASGLITVGSGPTTATEGKHIPSQYPKSLSQHVLHSHASSDRRRRRRRKSRSRRSGVSCVGGGGGDNMSSSGGFYTIKDSSDATIGSHRHHRQLRLSSSRVMATSAPSGTVMMYPNTSREVDSSQATTGTTTTATTAAISAAPDISLRQRAVAKLRMFNFHLNWDLHMTHCKPCGPRLGGGGSGNIIMRRLCRNRRHEDNELYRSNSFKFERFERKECIDELTDTMKKQIAICDDYSLPVDFVKKRPSSFDPCLAEAIPTNPEHWIHPSPHTEFITLNERKEPQFQDLEALPPPPPSASLSTLPPNKTTLNILPSTHASNSIQHSIQSEHTDLQALNNHSFQLKSHNQTNQTQSQPQFLLQPHPPLPTTVKHASIKLIEGYSDPKDSKRHKKQKQKRVKRRINKHQRPAHQIIASKDQKITKRSNCSSDSSGPKSSGDENNESIKVPELNSPDSISDDLVQALPSQLYRSPRKLVAAPSDTSKRNPSPYYYSDILKPKDNEIAPPDKDTKNKSRQSTVSEPPHLIHSSIDIGFYRKSTSLDIPEDKEHDKNQIEQDGSSAKPLLVSDIGSIETPKRYSFTEEGVHIIRCDSPTTSTSEESDCSECQKRRQWHARALALVRKTCNIQPINEGLNTGTCIHQTEKLQVLPVAEDNSSMPPHKQFGPAICACVAPTVGDDIDEFFRPRSIFYVHPNGVHECPDCVPDINNLKSSIGNVFEENSETQLNCTIAEADDDEMSSRTRQLYETAFDCKIAKSDDDLDEVDRVTNHSVLFQPNSSTDAVIKPEPRPTKTTQVKSRLEGKRLKNSKNHAIQEKSSNSGGNASGNGSPLSAFPPEGDPPKNADYETHILKITAGIEKVLVSDQIDGQQTDLPSTSTSQLPIRGYTPSPPSTAPLPIKFPGKHDRFLMNSIKSAPNLPYSNPAHPRLRDLRLPLQSSLRQQHQHAVSVGTSNENSITDSAYVNPPSSTSRNIHNITQSHSSRGRNRPRSFIIESGRVLELRKSHVSHRHHVGNDGRRPHNYSSTESIATSSSGGSMESLRSSTSEGNRSTSSSESRNSTSLSSHSSESGSSSVALPLRAPIVVHSKLHILSPISDKSSQEPASELSEQNKTQHTSPEEIKQIGQQLQTGSHTSTLNVEITKTLQQTSIDILKKKKMPANKTLLNLTDEIIGSDSGISLHSREDSKLSAGIQNFSLSKLNFPQSDKVNESSTSAAATAAHSCGVPKDLRDLPFDMPKLRRKKALQQEACTSGSATSVDLGELPFDMPKLRRRLRTNQTETGLLCHSTESSGLSQASSSHSMRDENKISLKLDGAIFRQNLTLNFNEPRPTNKFGSLDLRGLSSNNKELNLNIGKGFTSAVDLIDISIPLERQGWYHGAITRIEAENTLRPLNEGSFLVRNCESTKQDYSLSLKGAKGFMHMRIQRNESGQYILGQFSRPFEAVPDMIRHFCLNRLPVRGAEHMCLIEPVIVQLL</sequence>
<feature type="region of interest" description="Disordered" evidence="3">
    <location>
        <begin position="70"/>
        <end position="128"/>
    </location>
</feature>
<feature type="region of interest" description="Disordered" evidence="3">
    <location>
        <begin position="1154"/>
        <end position="1192"/>
    </location>
</feature>
<feature type="region of interest" description="Disordered" evidence="3">
    <location>
        <begin position="408"/>
        <end position="519"/>
    </location>
</feature>
<dbReference type="PANTHER" id="PTHR15127:SF32">
    <property type="entry name" value="HEAVYWEIGHT, ISOFORM A"/>
    <property type="match status" value="1"/>
</dbReference>
<feature type="compositionally biased region" description="Polar residues" evidence="3">
    <location>
        <begin position="1156"/>
        <end position="1176"/>
    </location>
</feature>
<dbReference type="KEGG" id="bdr:105230350"/>
<organism evidence="5 6">
    <name type="scientific">Bactrocera dorsalis</name>
    <name type="common">Oriental fruit fly</name>
    <name type="synonym">Dacus dorsalis</name>
    <dbReference type="NCBI Taxonomy" id="27457"/>
    <lineage>
        <taxon>Eukaryota</taxon>
        <taxon>Metazoa</taxon>
        <taxon>Ecdysozoa</taxon>
        <taxon>Arthropoda</taxon>
        <taxon>Hexapoda</taxon>
        <taxon>Insecta</taxon>
        <taxon>Pterygota</taxon>
        <taxon>Neoptera</taxon>
        <taxon>Endopterygota</taxon>
        <taxon>Diptera</taxon>
        <taxon>Brachycera</taxon>
        <taxon>Muscomorpha</taxon>
        <taxon>Tephritoidea</taxon>
        <taxon>Tephritidae</taxon>
        <taxon>Bactrocera</taxon>
        <taxon>Bactrocera</taxon>
    </lineage>
</organism>
<feature type="compositionally biased region" description="Polar residues" evidence="3">
    <location>
        <begin position="930"/>
        <end position="942"/>
    </location>
</feature>
<evidence type="ECO:0000313" key="5">
    <source>
        <dbReference type="Proteomes" id="UP001652620"/>
    </source>
</evidence>
<feature type="compositionally biased region" description="Basic residues" evidence="3">
    <location>
        <begin position="450"/>
        <end position="471"/>
    </location>
</feature>
<dbReference type="CDD" id="cd09945">
    <property type="entry name" value="SH2_SHB_SHD_SHE_SHF_like"/>
    <property type="match status" value="1"/>
</dbReference>
<name>A0A6I9VGU5_BACDO</name>
<evidence type="ECO:0000313" key="6">
    <source>
        <dbReference type="RefSeq" id="XP_011209371.2"/>
    </source>
</evidence>
<dbReference type="PANTHER" id="PTHR15127">
    <property type="entry name" value="HEAVYWEIGHT, ISOFORM A"/>
    <property type="match status" value="1"/>
</dbReference>
<dbReference type="Proteomes" id="UP001652620">
    <property type="component" value="Chromosome 4"/>
</dbReference>
<evidence type="ECO:0000256" key="1">
    <source>
        <dbReference type="ARBA" id="ARBA00022999"/>
    </source>
</evidence>
<dbReference type="SMART" id="SM00252">
    <property type="entry name" value="SH2"/>
    <property type="match status" value="1"/>
</dbReference>
<feature type="compositionally biased region" description="Low complexity" evidence="3">
    <location>
        <begin position="1084"/>
        <end position="1134"/>
    </location>
</feature>
<proteinExistence type="predicted"/>
<feature type="compositionally biased region" description="Polar residues" evidence="3">
    <location>
        <begin position="1010"/>
        <end position="1042"/>
    </location>
</feature>
<evidence type="ECO:0000256" key="2">
    <source>
        <dbReference type="PROSITE-ProRule" id="PRU00191"/>
    </source>
</evidence>
<feature type="compositionally biased region" description="Basic residues" evidence="3">
    <location>
        <begin position="105"/>
        <end position="117"/>
    </location>
</feature>
<feature type="region of interest" description="Disordered" evidence="3">
    <location>
        <begin position="534"/>
        <end position="588"/>
    </location>
</feature>
<feature type="region of interest" description="Disordered" evidence="3">
    <location>
        <begin position="1065"/>
        <end position="1135"/>
    </location>
</feature>
<keyword evidence="5" id="KW-1185">Reference proteome</keyword>
<feature type="domain" description="SH2" evidence="4">
    <location>
        <begin position="1435"/>
        <end position="1530"/>
    </location>
</feature>
<protein>
    <submittedName>
        <fullName evidence="6">Uncharacterized protein LOC105230350 isoform X1</fullName>
    </submittedName>
</protein>
<evidence type="ECO:0000259" key="4">
    <source>
        <dbReference type="PROSITE" id="PS50001"/>
    </source>
</evidence>
<keyword evidence="1 2" id="KW-0727">SH2 domain</keyword>
<dbReference type="InParanoid" id="A0A6I9VGU5"/>
<dbReference type="Pfam" id="PF00017">
    <property type="entry name" value="SH2"/>
    <property type="match status" value="1"/>
</dbReference>
<dbReference type="GO" id="GO:0001784">
    <property type="term" value="F:phosphotyrosine residue binding"/>
    <property type="evidence" value="ECO:0007669"/>
    <property type="project" value="TreeGrafter"/>
</dbReference>
<dbReference type="PROSITE" id="PS50001">
    <property type="entry name" value="SH2"/>
    <property type="match status" value="1"/>
</dbReference>
<feature type="compositionally biased region" description="Basic and acidic residues" evidence="3">
    <location>
        <begin position="558"/>
        <end position="574"/>
    </location>
</feature>
<dbReference type="GeneID" id="105230350"/>
<accession>A0A6I9VGU5</accession>
<feature type="compositionally biased region" description="Low complexity" evidence="3">
    <location>
        <begin position="487"/>
        <end position="498"/>
    </location>
</feature>
<dbReference type="Gene3D" id="3.30.505.10">
    <property type="entry name" value="SH2 domain"/>
    <property type="match status" value="1"/>
</dbReference>
<reference evidence="6" key="1">
    <citation type="submission" date="2025-08" db="UniProtKB">
        <authorList>
            <consortium name="RefSeq"/>
        </authorList>
    </citation>
    <scope>IDENTIFICATION</scope>
    <source>
        <tissue evidence="6">Adult</tissue>
    </source>
</reference>
<dbReference type="PRINTS" id="PR00401">
    <property type="entry name" value="SH2DOMAIN"/>
</dbReference>
<feature type="compositionally biased region" description="Low complexity" evidence="3">
    <location>
        <begin position="19"/>
        <end position="30"/>
    </location>
</feature>
<gene>
    <name evidence="6" type="primary">LOC105230350</name>
</gene>
<evidence type="ECO:0000256" key="3">
    <source>
        <dbReference type="SAM" id="MobiDB-lite"/>
    </source>
</evidence>
<dbReference type="InterPro" id="IPR000980">
    <property type="entry name" value="SH2"/>
</dbReference>
<feature type="region of interest" description="Disordered" evidence="3">
    <location>
        <begin position="839"/>
        <end position="906"/>
    </location>
</feature>
<dbReference type="OrthoDB" id="5914531at2759"/>
<dbReference type="InterPro" id="IPR051846">
    <property type="entry name" value="SH2_domain_adapters"/>
</dbReference>
<feature type="compositionally biased region" description="Low complexity" evidence="3">
    <location>
        <begin position="878"/>
        <end position="890"/>
    </location>
</feature>
<feature type="region of interest" description="Disordered" evidence="3">
    <location>
        <begin position="930"/>
        <end position="956"/>
    </location>
</feature>